<comment type="pathway">
    <text evidence="1">Cofactor biosynthesis; molybdopterin biosynthesis.</text>
</comment>
<comment type="catalytic activity">
    <reaction evidence="8">
        <text>2 [molybdopterin-synthase sulfur-carrier protein]-C-terminal-Gly-aminoethanethioate + cyclic pyranopterin phosphate + H2O = molybdopterin + 2 [molybdopterin-synthase sulfur-carrier protein]-C-terminal Gly-Gly + 2 H(+)</text>
        <dbReference type="Rhea" id="RHEA:26333"/>
        <dbReference type="Rhea" id="RHEA-COMP:12202"/>
        <dbReference type="Rhea" id="RHEA-COMP:19907"/>
        <dbReference type="ChEBI" id="CHEBI:15377"/>
        <dbReference type="ChEBI" id="CHEBI:15378"/>
        <dbReference type="ChEBI" id="CHEBI:58698"/>
        <dbReference type="ChEBI" id="CHEBI:59648"/>
        <dbReference type="ChEBI" id="CHEBI:90778"/>
        <dbReference type="ChEBI" id="CHEBI:232372"/>
        <dbReference type="EC" id="2.8.1.12"/>
    </reaction>
</comment>
<evidence type="ECO:0000256" key="3">
    <source>
        <dbReference type="ARBA" id="ARBA00011950"/>
    </source>
</evidence>
<comment type="caution">
    <text evidence="14">The sequence shown here is derived from an EMBL/GenBank/DDBJ whole genome shotgun (WGS) entry which is preliminary data.</text>
</comment>
<dbReference type="SUPFAM" id="SSF54690">
    <property type="entry name" value="Molybdopterin synthase subunit MoaE"/>
    <property type="match status" value="1"/>
</dbReference>
<dbReference type="GO" id="GO:0006777">
    <property type="term" value="P:Mo-molybdopterin cofactor biosynthetic process"/>
    <property type="evidence" value="ECO:0007669"/>
    <property type="project" value="UniProtKB-KW"/>
</dbReference>
<evidence type="ECO:0000256" key="13">
    <source>
        <dbReference type="ARBA" id="ARBA00080739"/>
    </source>
</evidence>
<evidence type="ECO:0000256" key="9">
    <source>
        <dbReference type="ARBA" id="ARBA00072424"/>
    </source>
</evidence>
<dbReference type="Gene3D" id="3.90.1170.40">
    <property type="entry name" value="Molybdopterin biosynthesis MoaE subunit"/>
    <property type="match status" value="1"/>
</dbReference>
<comment type="subunit">
    <text evidence="7">Heterotetramer of 2 MoaD subunits and 2 MoaE subunits. Also stable as homodimer. The enzyme changes between these two forms during catalysis.</text>
</comment>
<dbReference type="Proteomes" id="UP000270343">
    <property type="component" value="Unassembled WGS sequence"/>
</dbReference>
<organism evidence="14 15">
    <name type="scientific">Streptomyces klenkii</name>
    <dbReference type="NCBI Taxonomy" id="1420899"/>
    <lineage>
        <taxon>Bacteria</taxon>
        <taxon>Bacillati</taxon>
        <taxon>Actinomycetota</taxon>
        <taxon>Actinomycetes</taxon>
        <taxon>Kitasatosporales</taxon>
        <taxon>Streptomycetaceae</taxon>
        <taxon>Streptomyces</taxon>
    </lineage>
</organism>
<gene>
    <name evidence="14" type="ORF">D7231_04545</name>
</gene>
<evidence type="ECO:0000256" key="12">
    <source>
        <dbReference type="ARBA" id="ARBA00080680"/>
    </source>
</evidence>
<dbReference type="Pfam" id="PF02391">
    <property type="entry name" value="MoaE"/>
    <property type="match status" value="1"/>
</dbReference>
<evidence type="ECO:0000313" key="15">
    <source>
        <dbReference type="Proteomes" id="UP000270343"/>
    </source>
</evidence>
<dbReference type="InterPro" id="IPR003448">
    <property type="entry name" value="Mopterin_biosynth_MoaE"/>
</dbReference>
<dbReference type="FunFam" id="3.90.1170.40:FF:000004">
    <property type="entry name" value="Molybdopterin biosynthesis protein MoeE"/>
    <property type="match status" value="1"/>
</dbReference>
<dbReference type="EMBL" id="RBAM01000002">
    <property type="protein sequence ID" value="RKN76285.1"/>
    <property type="molecule type" value="Genomic_DNA"/>
</dbReference>
<keyword evidence="4" id="KW-0808">Transferase</keyword>
<sequence>MGVMAPTYDHPGELAAADPVRLLAVRDTPLSVDEVFSAVGDHAAGGTALFVGTVRDHDGGAGVRGLGYSAHPTAEAELRRVAEKVAADFPVRALAAVHRVGDLEIGDLAVVVAVSCPHRAEAFEACRRLIDDLKREVPIWKHQVFQDGTEEWVGA</sequence>
<keyword evidence="15" id="KW-1185">Reference proteome</keyword>
<dbReference type="InterPro" id="IPR036563">
    <property type="entry name" value="MoaE_sf"/>
</dbReference>
<dbReference type="CDD" id="cd00756">
    <property type="entry name" value="MoaE"/>
    <property type="match status" value="1"/>
</dbReference>
<dbReference type="RefSeq" id="WP_120753624.1">
    <property type="nucleotide sequence ID" value="NZ_JBFADQ010000002.1"/>
</dbReference>
<comment type="similarity">
    <text evidence="2">Belongs to the MoaE family.</text>
</comment>
<evidence type="ECO:0000256" key="1">
    <source>
        <dbReference type="ARBA" id="ARBA00005046"/>
    </source>
</evidence>
<evidence type="ECO:0000256" key="4">
    <source>
        <dbReference type="ARBA" id="ARBA00022679"/>
    </source>
</evidence>
<comment type="function">
    <text evidence="6">Converts molybdopterin precursor Z into molybdopterin. This requires the incorporation of two sulfur atoms into precursor Z to generate a dithiolene group. The sulfur is provided by MoaD.</text>
</comment>
<dbReference type="OrthoDB" id="9794429at2"/>
<accession>A0A3B0BSK6</accession>
<keyword evidence="5" id="KW-0501">Molybdenum cofactor biosynthesis</keyword>
<dbReference type="EC" id="2.8.1.12" evidence="3"/>
<evidence type="ECO:0000256" key="10">
    <source>
        <dbReference type="ARBA" id="ARBA00076955"/>
    </source>
</evidence>
<dbReference type="AlphaFoldDB" id="A0A3B0BSK6"/>
<name>A0A3B0BSK6_9ACTN</name>
<evidence type="ECO:0000256" key="2">
    <source>
        <dbReference type="ARBA" id="ARBA00005426"/>
    </source>
</evidence>
<evidence type="ECO:0000256" key="11">
    <source>
        <dbReference type="ARBA" id="ARBA00078352"/>
    </source>
</evidence>
<evidence type="ECO:0000256" key="8">
    <source>
        <dbReference type="ARBA" id="ARBA00049878"/>
    </source>
</evidence>
<protein>
    <recommendedName>
        <fullName evidence="9">Molybdopterin synthase catalytic subunit 1</fullName>
        <ecNumber evidence="3">2.8.1.12</ecNumber>
    </recommendedName>
    <alternativeName>
        <fullName evidence="13">MPT synthase subunit 2 1</fullName>
    </alternativeName>
    <alternativeName>
        <fullName evidence="10">Molybdenum cofactor biosynthesis protein E 1</fullName>
    </alternativeName>
    <alternativeName>
        <fullName evidence="11">Molybdopterin-converting factor large subunit 1</fullName>
    </alternativeName>
    <alternativeName>
        <fullName evidence="12">Molybdopterin-converting factor subunit 2 1</fullName>
    </alternativeName>
</protein>
<evidence type="ECO:0000256" key="7">
    <source>
        <dbReference type="ARBA" id="ARBA00026066"/>
    </source>
</evidence>
<evidence type="ECO:0000313" key="14">
    <source>
        <dbReference type="EMBL" id="RKN76285.1"/>
    </source>
</evidence>
<dbReference type="GO" id="GO:0030366">
    <property type="term" value="F:molybdopterin synthase activity"/>
    <property type="evidence" value="ECO:0007669"/>
    <property type="project" value="UniProtKB-EC"/>
</dbReference>
<proteinExistence type="inferred from homology"/>
<reference evidence="14 15" key="1">
    <citation type="journal article" date="2015" name="Antonie Van Leeuwenhoek">
        <title>Streptomyces klenkii sp. nov., isolated from deep marine sediment.</title>
        <authorList>
            <person name="Veyisoglu A."/>
            <person name="Sahin N."/>
        </authorList>
    </citation>
    <scope>NUCLEOTIDE SEQUENCE [LARGE SCALE GENOMIC DNA]</scope>
    <source>
        <strain evidence="14 15">KCTC 29202</strain>
    </source>
</reference>
<evidence type="ECO:0000256" key="5">
    <source>
        <dbReference type="ARBA" id="ARBA00023150"/>
    </source>
</evidence>
<dbReference type="PANTHER" id="PTHR23404">
    <property type="entry name" value="MOLYBDOPTERIN SYNTHASE RELATED"/>
    <property type="match status" value="1"/>
</dbReference>
<evidence type="ECO:0000256" key="6">
    <source>
        <dbReference type="ARBA" id="ARBA00025448"/>
    </source>
</evidence>